<dbReference type="EMBL" id="KN818304">
    <property type="protein sequence ID" value="KIL60075.1"/>
    <property type="molecule type" value="Genomic_DNA"/>
</dbReference>
<dbReference type="SUPFAM" id="SSF56235">
    <property type="entry name" value="N-terminal nucleophile aminohydrolases (Ntn hydrolases)"/>
    <property type="match status" value="1"/>
</dbReference>
<dbReference type="GO" id="GO:0005737">
    <property type="term" value="C:cytoplasm"/>
    <property type="evidence" value="ECO:0007669"/>
    <property type="project" value="TreeGrafter"/>
</dbReference>
<feature type="region of interest" description="Disordered" evidence="3">
    <location>
        <begin position="154"/>
        <end position="173"/>
    </location>
</feature>
<evidence type="ECO:0000256" key="1">
    <source>
        <dbReference type="PIRSR" id="PIRSR600246-1"/>
    </source>
</evidence>
<evidence type="ECO:0000313" key="5">
    <source>
        <dbReference type="Proteomes" id="UP000054549"/>
    </source>
</evidence>
<name>A0A0C2SB86_AMAMK</name>
<feature type="active site" description="Nucleophile" evidence="1">
    <location>
        <position position="117"/>
    </location>
</feature>
<gene>
    <name evidence="4" type="ORF">M378DRAFT_168474</name>
</gene>
<dbReference type="AlphaFoldDB" id="A0A0C2SB86"/>
<dbReference type="InterPro" id="IPR029055">
    <property type="entry name" value="Ntn_hydrolases_N"/>
</dbReference>
<dbReference type="PANTHER" id="PTHR10188">
    <property type="entry name" value="L-ASPARAGINASE"/>
    <property type="match status" value="1"/>
</dbReference>
<accession>A0A0C2SB86</accession>
<dbReference type="InParanoid" id="A0A0C2SB86"/>
<evidence type="ECO:0000256" key="3">
    <source>
        <dbReference type="SAM" id="MobiDB-lite"/>
    </source>
</evidence>
<proteinExistence type="predicted"/>
<dbReference type="Proteomes" id="UP000054549">
    <property type="component" value="Unassembled WGS sequence"/>
</dbReference>
<dbReference type="STRING" id="946122.A0A0C2SB86"/>
<dbReference type="OrthoDB" id="2262349at2759"/>
<dbReference type="GO" id="GO:0016787">
    <property type="term" value="F:hydrolase activity"/>
    <property type="evidence" value="ECO:0007669"/>
    <property type="project" value="InterPro"/>
</dbReference>
<protein>
    <recommendedName>
        <fullName evidence="6">Asparaginase</fullName>
    </recommendedName>
</protein>
<sequence>MFSLAGNTLSFLSQNELETLIMLSRPPLSHPEISPTRRGIALTPLTRVKNPANLARALCSPHPFISGANAESLGERLVDPSYLFTEDRWEHRRGLGPPEEPFPENGPTALDSFPTGTVGAVALDSRGCIAAVTSTGGRTNKLVAREEWTEVGSGPRAIGVSSTGDGAVAMSLN</sequence>
<evidence type="ECO:0008006" key="6">
    <source>
        <dbReference type="Google" id="ProtNLM"/>
    </source>
</evidence>
<keyword evidence="5" id="KW-1185">Reference proteome</keyword>
<evidence type="ECO:0000256" key="2">
    <source>
        <dbReference type="PIRSR" id="PIRSR600246-3"/>
    </source>
</evidence>
<feature type="non-terminal residue" evidence="4">
    <location>
        <position position="173"/>
    </location>
</feature>
<feature type="site" description="Cleavage; by autolysis" evidence="2">
    <location>
        <begin position="116"/>
        <end position="117"/>
    </location>
</feature>
<organism evidence="4 5">
    <name type="scientific">Amanita muscaria (strain Koide BX008)</name>
    <dbReference type="NCBI Taxonomy" id="946122"/>
    <lineage>
        <taxon>Eukaryota</taxon>
        <taxon>Fungi</taxon>
        <taxon>Dikarya</taxon>
        <taxon>Basidiomycota</taxon>
        <taxon>Agaricomycotina</taxon>
        <taxon>Agaricomycetes</taxon>
        <taxon>Agaricomycetidae</taxon>
        <taxon>Agaricales</taxon>
        <taxon>Pluteineae</taxon>
        <taxon>Amanitaceae</taxon>
        <taxon>Amanita</taxon>
    </lineage>
</organism>
<dbReference type="HOGENOM" id="CLU_1551244_0_0_1"/>
<dbReference type="InterPro" id="IPR000246">
    <property type="entry name" value="Peptidase_T2"/>
</dbReference>
<dbReference type="Pfam" id="PF01112">
    <property type="entry name" value="Asparaginase_2"/>
    <property type="match status" value="1"/>
</dbReference>
<reference evidence="4 5" key="1">
    <citation type="submission" date="2014-04" db="EMBL/GenBank/DDBJ databases">
        <title>Evolutionary Origins and Diversification of the Mycorrhizal Mutualists.</title>
        <authorList>
            <consortium name="DOE Joint Genome Institute"/>
            <consortium name="Mycorrhizal Genomics Consortium"/>
            <person name="Kohler A."/>
            <person name="Kuo A."/>
            <person name="Nagy L.G."/>
            <person name="Floudas D."/>
            <person name="Copeland A."/>
            <person name="Barry K.W."/>
            <person name="Cichocki N."/>
            <person name="Veneault-Fourrey C."/>
            <person name="LaButti K."/>
            <person name="Lindquist E.A."/>
            <person name="Lipzen A."/>
            <person name="Lundell T."/>
            <person name="Morin E."/>
            <person name="Murat C."/>
            <person name="Riley R."/>
            <person name="Ohm R."/>
            <person name="Sun H."/>
            <person name="Tunlid A."/>
            <person name="Henrissat B."/>
            <person name="Grigoriev I.V."/>
            <person name="Hibbett D.S."/>
            <person name="Martin F."/>
        </authorList>
    </citation>
    <scope>NUCLEOTIDE SEQUENCE [LARGE SCALE GENOMIC DNA]</scope>
    <source>
        <strain evidence="4 5">Koide BX008</strain>
    </source>
</reference>
<evidence type="ECO:0000313" key="4">
    <source>
        <dbReference type="EMBL" id="KIL60075.1"/>
    </source>
</evidence>
<dbReference type="PANTHER" id="PTHR10188:SF43">
    <property type="entry name" value="ASPARAGINASE (EUROFUNG)"/>
    <property type="match status" value="1"/>
</dbReference>
<dbReference type="Gene3D" id="3.60.20.30">
    <property type="entry name" value="(Glycosyl)asparaginase"/>
    <property type="match status" value="1"/>
</dbReference>